<dbReference type="PANTHER" id="PTHR34308:SF1">
    <property type="entry name" value="COBALAMIN BIOSYNTHESIS PROTEIN CBIB"/>
    <property type="match status" value="1"/>
</dbReference>
<evidence type="ECO:0000256" key="3">
    <source>
        <dbReference type="ARBA" id="ARBA00006263"/>
    </source>
</evidence>
<evidence type="ECO:0000256" key="5">
    <source>
        <dbReference type="ARBA" id="ARBA00022573"/>
    </source>
</evidence>
<keyword evidence="5 9" id="KW-0169">Cobalamin biosynthesis</keyword>
<name>A0ABS1H8D6_9BACL</name>
<evidence type="ECO:0000256" key="4">
    <source>
        <dbReference type="ARBA" id="ARBA00022475"/>
    </source>
</evidence>
<comment type="subcellular location">
    <subcellularLocation>
        <location evidence="1 9">Cell membrane</location>
        <topology evidence="1 9">Multi-pass membrane protein</topology>
    </subcellularLocation>
</comment>
<gene>
    <name evidence="9 10" type="primary">cobD</name>
    <name evidence="10" type="ORF">JFL43_12595</name>
</gene>
<evidence type="ECO:0000256" key="1">
    <source>
        <dbReference type="ARBA" id="ARBA00004651"/>
    </source>
</evidence>
<evidence type="ECO:0000313" key="10">
    <source>
        <dbReference type="EMBL" id="MBK3495676.1"/>
    </source>
</evidence>
<keyword evidence="7 9" id="KW-1133">Transmembrane helix</keyword>
<evidence type="ECO:0000256" key="9">
    <source>
        <dbReference type="HAMAP-Rule" id="MF_00024"/>
    </source>
</evidence>
<dbReference type="RefSeq" id="WP_200749304.1">
    <property type="nucleotide sequence ID" value="NZ_JAEOAH010000017.1"/>
</dbReference>
<dbReference type="Pfam" id="PF03186">
    <property type="entry name" value="CobD_Cbib"/>
    <property type="match status" value="1"/>
</dbReference>
<feature type="transmembrane region" description="Helical" evidence="9">
    <location>
        <begin position="52"/>
        <end position="73"/>
    </location>
</feature>
<dbReference type="PANTHER" id="PTHR34308">
    <property type="entry name" value="COBALAMIN BIOSYNTHESIS PROTEIN CBIB"/>
    <property type="match status" value="1"/>
</dbReference>
<keyword evidence="8 9" id="KW-0472">Membrane</keyword>
<keyword evidence="6 9" id="KW-0812">Transmembrane</keyword>
<evidence type="ECO:0000313" key="11">
    <source>
        <dbReference type="Proteomes" id="UP000618943"/>
    </source>
</evidence>
<dbReference type="EMBL" id="JAEOAH010000017">
    <property type="protein sequence ID" value="MBK3495676.1"/>
    <property type="molecule type" value="Genomic_DNA"/>
</dbReference>
<proteinExistence type="inferred from homology"/>
<dbReference type="InterPro" id="IPR004485">
    <property type="entry name" value="Cobalamin_biosynth_CobD/CbiB"/>
</dbReference>
<dbReference type="HAMAP" id="MF_00024">
    <property type="entry name" value="CobD_CbiB"/>
    <property type="match status" value="1"/>
</dbReference>
<feature type="transmembrane region" description="Helical" evidence="9">
    <location>
        <begin position="299"/>
        <end position="317"/>
    </location>
</feature>
<comment type="caution">
    <text evidence="10">The sequence shown here is derived from an EMBL/GenBank/DDBJ whole genome shotgun (WGS) entry which is preliminary data.</text>
</comment>
<comment type="similarity">
    <text evidence="3 9">Belongs to the CobD/CbiB family.</text>
</comment>
<evidence type="ECO:0000256" key="6">
    <source>
        <dbReference type="ARBA" id="ARBA00022692"/>
    </source>
</evidence>
<dbReference type="Proteomes" id="UP000618943">
    <property type="component" value="Unassembled WGS sequence"/>
</dbReference>
<keyword evidence="4 9" id="KW-1003">Cell membrane</keyword>
<evidence type="ECO:0000256" key="7">
    <source>
        <dbReference type="ARBA" id="ARBA00022989"/>
    </source>
</evidence>
<comment type="function">
    <text evidence="9">Converts cobyric acid to cobinamide by the addition of aminopropanol on the F carboxylic group.</text>
</comment>
<evidence type="ECO:0000256" key="8">
    <source>
        <dbReference type="ARBA" id="ARBA00023136"/>
    </source>
</evidence>
<keyword evidence="11" id="KW-1185">Reference proteome</keyword>
<accession>A0ABS1H8D6</accession>
<protein>
    <recommendedName>
        <fullName evidence="9">Cobalamin biosynthesis protein CobD</fullName>
    </recommendedName>
</protein>
<evidence type="ECO:0000256" key="2">
    <source>
        <dbReference type="ARBA" id="ARBA00004953"/>
    </source>
</evidence>
<comment type="caution">
    <text evidence="9">Lacks conserved residue(s) required for the propagation of feature annotation.</text>
</comment>
<reference evidence="10 11" key="1">
    <citation type="submission" date="2020-12" db="EMBL/GenBank/DDBJ databases">
        <title>YIM B01967 draft genome.</title>
        <authorList>
            <person name="Yan X."/>
        </authorList>
    </citation>
    <scope>NUCLEOTIDE SEQUENCE [LARGE SCALE GENOMIC DNA]</scope>
    <source>
        <strain evidence="10 11">YIM B01967</strain>
    </source>
</reference>
<sequence length="318" mass="34935">MLAHILACTIGVALDRLIGDPPNMPHPVRWIGTLIAKLTERLNKGNNRKLKGLFLVIIVVGLTTAMSFAVTYIAYSIDIFLGILVESVLIAVGLAQKSLKEAALDVYNPLVAGDLQEARVKLSWIVGRDTDHLTVPEVTRGVVETVSENTSDGVTAPLFWAFLFGGAGLWMYKAVNTLDSMVAYKNERFADFGYVAAHVDDVLNYVPSRMTGLLLMIGTRNDSGKSFTYRIKGWLRDAKKHPSPNSGWLEAATAYQLGIQLGGVNSYKGIVSNRAKMGERLIELAPQHIKRSIEQMQSVTVLFWLLMVILGGIYVVIT</sequence>
<dbReference type="NCBIfam" id="TIGR00380">
    <property type="entry name" value="cobal_cbiB"/>
    <property type="match status" value="1"/>
</dbReference>
<comment type="pathway">
    <text evidence="2 9">Cofactor biosynthesis; adenosylcobalamin biosynthesis.</text>
</comment>
<organism evidence="10 11">
    <name type="scientific">Viridibacillus soli</name>
    <dbReference type="NCBI Taxonomy" id="2798301"/>
    <lineage>
        <taxon>Bacteria</taxon>
        <taxon>Bacillati</taxon>
        <taxon>Bacillota</taxon>
        <taxon>Bacilli</taxon>
        <taxon>Bacillales</taxon>
        <taxon>Caryophanaceae</taxon>
        <taxon>Viridibacillus</taxon>
    </lineage>
</organism>